<protein>
    <submittedName>
        <fullName evidence="1">Uncharacterized protein</fullName>
    </submittedName>
</protein>
<accession>A0AAV4WXD2</accession>
<comment type="caution">
    <text evidence="1">The sequence shown here is derived from an EMBL/GenBank/DDBJ whole genome shotgun (WGS) entry which is preliminary data.</text>
</comment>
<keyword evidence="2" id="KW-1185">Reference proteome</keyword>
<dbReference type="AlphaFoldDB" id="A0AAV4WXD2"/>
<sequence length="112" mass="12982">MVHKTSYWLADLLQLDTRCKFMLLLLKFFLILAEHNYWRSALSSLRISFAFFHQYWNVEGEGRFMGPGTRLVITSGPGSISRQLIYANTAFHPGMCPKDRVANYFRTMAVVN</sequence>
<evidence type="ECO:0000313" key="1">
    <source>
        <dbReference type="EMBL" id="GIY86904.1"/>
    </source>
</evidence>
<dbReference type="EMBL" id="BPLQ01015260">
    <property type="protein sequence ID" value="GIY86904.1"/>
    <property type="molecule type" value="Genomic_DNA"/>
</dbReference>
<organism evidence="1 2">
    <name type="scientific">Caerostris darwini</name>
    <dbReference type="NCBI Taxonomy" id="1538125"/>
    <lineage>
        <taxon>Eukaryota</taxon>
        <taxon>Metazoa</taxon>
        <taxon>Ecdysozoa</taxon>
        <taxon>Arthropoda</taxon>
        <taxon>Chelicerata</taxon>
        <taxon>Arachnida</taxon>
        <taxon>Araneae</taxon>
        <taxon>Araneomorphae</taxon>
        <taxon>Entelegynae</taxon>
        <taxon>Araneoidea</taxon>
        <taxon>Araneidae</taxon>
        <taxon>Caerostris</taxon>
    </lineage>
</organism>
<gene>
    <name evidence="1" type="ORF">CDAR_289651</name>
</gene>
<reference evidence="1 2" key="1">
    <citation type="submission" date="2021-06" db="EMBL/GenBank/DDBJ databases">
        <title>Caerostris darwini draft genome.</title>
        <authorList>
            <person name="Kono N."/>
            <person name="Arakawa K."/>
        </authorList>
    </citation>
    <scope>NUCLEOTIDE SEQUENCE [LARGE SCALE GENOMIC DNA]</scope>
</reference>
<evidence type="ECO:0000313" key="2">
    <source>
        <dbReference type="Proteomes" id="UP001054837"/>
    </source>
</evidence>
<name>A0AAV4WXD2_9ARAC</name>
<dbReference type="Proteomes" id="UP001054837">
    <property type="component" value="Unassembled WGS sequence"/>
</dbReference>
<proteinExistence type="predicted"/>